<sequence length="1246" mass="139447">MSFYDDSDMKGDDEFLDTGARIVGFFQRGPFDGYWLITRNSDRVCANVEFTHLKNRPNLPLFYQRDGADIPAEGSLNPFHLLPNELLLKIFFDYVAQCRADPSAYALGKNPFPHLNLAHVCHRWRELVLTTPSFWTQVDTRSIEMVEMTLTFSKNRDLYVRIREPVGPNRQPLMNWFVHMAPDKNRIKHIEYAPTLDDSKHQLQSFAWLVHNAKNLTSVTYFASAPAAQPVHVMNTGIPLRPPPVRYLSIYGPQGASALTSLFATSLTHLYICGYYKWDRHTPTATAEVLELTSAFMSAVNVTHLELVELNFGANHVRDVSHVLPKLKVLRIVDTSTSITVLLRTMHFPATAALVLECKESLPLRLRSNMTSTIGSKLLGEDQLSDPVAYTALTLDVYPNPVVRAYTATGLCTFEFSFVGVTKPSLDVLHVLDRLLHDISPAMHAVKTLTVGAYAPSSPASHPDEVEDPSDLVWKALERLHAVETLTLSRCTNAVLHRLLSGAAAGADASFPKLKHALVSSCAFASTSCDCGQHPNKPPPEMGCPTVVYDTVGVRGEKGLERLERLDLRDPMGLCACNRERMRALAKTYEEFPVPRPYQVIEGGGVARALEEFRTDIQQRINEHRLEASRLSVQLNSVVPINRLPLELLVYIFSCCTPSALDYPRSKEEAAWLRITHVCHHWRDVALQATHLWTNITVGRGATHYTKACLVRSKSAPLHIYVHSPMEWTWTSEILEEISGELSRAEDLVLGMVPPSFRAALSTLPNLPRLRTLEVVLYCPTKSVNRASEELPHLLADLITDLKLPSIRELRLLCCAGDWSATVPFLPHSLMHLCVSYSVDPSVNYDFKRPTCSEVVHSIAHLSSLRHLELDNVPFPDDITSFAPLSTVSLPSLETFDISGSAPTCVRFLQHLTLPASAFINLFFTRYHTNILDCNLPFLASTINLKLSSTTLGEPVALESSMSSLHFYVSAGRADDASRWILLDGRAYGQELQCLCPHLPMHLITILTMVSPFPHRLELWTELAAAARNVETLILVNIPWNRRRWLHALLRGRQKTPDNDDNGETPQEHARFGEPYFPHLKTLVFRNTMFGYRVDAVGDRQTNALSDDTSSESNGDGDYEYDSPVEDSDGDQYDVVDEDELLAEESAGERVGCTGDRITPDDNPITEDDEEESEGSQSDGVVVPALGDWYCIPFVRITLPKTLQARKAAGHEIERVVFENCSDLYRPDVEMLRGLVAVEWNSEGFV</sequence>
<dbReference type="Proteomes" id="UP000813824">
    <property type="component" value="Unassembled WGS sequence"/>
</dbReference>
<dbReference type="Gene3D" id="3.80.10.10">
    <property type="entry name" value="Ribonuclease Inhibitor"/>
    <property type="match status" value="1"/>
</dbReference>
<dbReference type="SUPFAM" id="SSF81383">
    <property type="entry name" value="F-box domain"/>
    <property type="match status" value="1"/>
</dbReference>
<keyword evidence="4" id="KW-1185">Reference proteome</keyword>
<dbReference type="InterPro" id="IPR036047">
    <property type="entry name" value="F-box-like_dom_sf"/>
</dbReference>
<dbReference type="Gene3D" id="1.20.1280.50">
    <property type="match status" value="2"/>
</dbReference>
<feature type="region of interest" description="Disordered" evidence="1">
    <location>
        <begin position="1053"/>
        <end position="1073"/>
    </location>
</feature>
<feature type="compositionally biased region" description="Acidic residues" evidence="1">
    <location>
        <begin position="1115"/>
        <end position="1132"/>
    </location>
</feature>
<evidence type="ECO:0000259" key="2">
    <source>
        <dbReference type="Pfam" id="PF12937"/>
    </source>
</evidence>
<protein>
    <recommendedName>
        <fullName evidence="2">F-box domain-containing protein</fullName>
    </recommendedName>
</protein>
<dbReference type="Pfam" id="PF12937">
    <property type="entry name" value="F-box-like"/>
    <property type="match status" value="2"/>
</dbReference>
<organism evidence="3 4">
    <name type="scientific">Cristinia sonorae</name>
    <dbReference type="NCBI Taxonomy" id="1940300"/>
    <lineage>
        <taxon>Eukaryota</taxon>
        <taxon>Fungi</taxon>
        <taxon>Dikarya</taxon>
        <taxon>Basidiomycota</taxon>
        <taxon>Agaricomycotina</taxon>
        <taxon>Agaricomycetes</taxon>
        <taxon>Agaricomycetidae</taxon>
        <taxon>Agaricales</taxon>
        <taxon>Pleurotineae</taxon>
        <taxon>Stephanosporaceae</taxon>
        <taxon>Cristinia</taxon>
    </lineage>
</organism>
<dbReference type="PANTHER" id="PTHR38926:SF5">
    <property type="entry name" value="F-BOX AND LEUCINE-RICH REPEAT PROTEIN 6"/>
    <property type="match status" value="1"/>
</dbReference>
<gene>
    <name evidence="3" type="ORF">BXZ70DRAFT_1011125</name>
</gene>
<comment type="caution">
    <text evidence="3">The sequence shown here is derived from an EMBL/GenBank/DDBJ whole genome shotgun (WGS) entry which is preliminary data.</text>
</comment>
<evidence type="ECO:0000313" key="4">
    <source>
        <dbReference type="Proteomes" id="UP000813824"/>
    </source>
</evidence>
<accession>A0A8K0XLT4</accession>
<dbReference type="PANTHER" id="PTHR38926">
    <property type="entry name" value="F-BOX DOMAIN CONTAINING PROTEIN, EXPRESSED"/>
    <property type="match status" value="1"/>
</dbReference>
<proteinExistence type="predicted"/>
<feature type="region of interest" description="Disordered" evidence="1">
    <location>
        <begin position="1101"/>
        <end position="1132"/>
    </location>
</feature>
<name>A0A8K0XLT4_9AGAR</name>
<feature type="compositionally biased region" description="Polar residues" evidence="1">
    <location>
        <begin position="1101"/>
        <end position="1114"/>
    </location>
</feature>
<evidence type="ECO:0000256" key="1">
    <source>
        <dbReference type="SAM" id="MobiDB-lite"/>
    </source>
</evidence>
<dbReference type="EMBL" id="JAEVFJ010000035">
    <property type="protein sequence ID" value="KAH8091724.1"/>
    <property type="molecule type" value="Genomic_DNA"/>
</dbReference>
<feature type="region of interest" description="Disordered" evidence="1">
    <location>
        <begin position="1144"/>
        <end position="1180"/>
    </location>
</feature>
<evidence type="ECO:0000313" key="3">
    <source>
        <dbReference type="EMBL" id="KAH8091724.1"/>
    </source>
</evidence>
<dbReference type="OrthoDB" id="2884925at2759"/>
<dbReference type="AlphaFoldDB" id="A0A8K0XLT4"/>
<dbReference type="InterPro" id="IPR032675">
    <property type="entry name" value="LRR_dom_sf"/>
</dbReference>
<feature type="domain" description="F-box" evidence="2">
    <location>
        <begin position="81"/>
        <end position="140"/>
    </location>
</feature>
<dbReference type="InterPro" id="IPR001810">
    <property type="entry name" value="F-box_dom"/>
</dbReference>
<feature type="compositionally biased region" description="Acidic residues" evidence="1">
    <location>
        <begin position="1164"/>
        <end position="1174"/>
    </location>
</feature>
<reference evidence="3" key="1">
    <citation type="journal article" date="2021" name="New Phytol.">
        <title>Evolutionary innovations through gain and loss of genes in the ectomycorrhizal Boletales.</title>
        <authorList>
            <person name="Wu G."/>
            <person name="Miyauchi S."/>
            <person name="Morin E."/>
            <person name="Kuo A."/>
            <person name="Drula E."/>
            <person name="Varga T."/>
            <person name="Kohler A."/>
            <person name="Feng B."/>
            <person name="Cao Y."/>
            <person name="Lipzen A."/>
            <person name="Daum C."/>
            <person name="Hundley H."/>
            <person name="Pangilinan J."/>
            <person name="Johnson J."/>
            <person name="Barry K."/>
            <person name="LaButti K."/>
            <person name="Ng V."/>
            <person name="Ahrendt S."/>
            <person name="Min B."/>
            <person name="Choi I.G."/>
            <person name="Park H."/>
            <person name="Plett J.M."/>
            <person name="Magnuson J."/>
            <person name="Spatafora J.W."/>
            <person name="Nagy L.G."/>
            <person name="Henrissat B."/>
            <person name="Grigoriev I.V."/>
            <person name="Yang Z.L."/>
            <person name="Xu J."/>
            <person name="Martin F.M."/>
        </authorList>
    </citation>
    <scope>NUCLEOTIDE SEQUENCE</scope>
    <source>
        <strain evidence="3">KKN 215</strain>
    </source>
</reference>
<dbReference type="SUPFAM" id="SSF52047">
    <property type="entry name" value="RNI-like"/>
    <property type="match status" value="1"/>
</dbReference>
<feature type="domain" description="F-box" evidence="2">
    <location>
        <begin position="641"/>
        <end position="697"/>
    </location>
</feature>